<dbReference type="AlphaFoldDB" id="A0AAV7D0C0"/>
<evidence type="ECO:0000313" key="3">
    <source>
        <dbReference type="Proteomes" id="UP000824782"/>
    </source>
</evidence>
<dbReference type="PANTHER" id="PTHR31854">
    <property type="entry name" value="TUBULIN POLYGLUTAMYLASE COMPLEX SUBUNIT 2"/>
    <property type="match status" value="1"/>
</dbReference>
<protein>
    <recommendedName>
        <fullName evidence="4">TPGS2</fullName>
    </recommendedName>
</protein>
<dbReference type="SUPFAM" id="SSF160631">
    <property type="entry name" value="SMI1/KNR4-like"/>
    <property type="match status" value="1"/>
</dbReference>
<accession>A0AAV7D0C0</accession>
<sequence>SSPGVTEVKIEEKPPAERRALVSWEQKHSCTLPEDLRNFYLMTDGFHMSWSVKLEDNPIPVGSMVINSISNLIHLKSSSSYSLPNSPSLADLEDDSDEE</sequence>
<feature type="non-terminal residue" evidence="2">
    <location>
        <position position="1"/>
    </location>
</feature>
<dbReference type="InterPro" id="IPR039231">
    <property type="entry name" value="TPGS2"/>
</dbReference>
<dbReference type="EMBL" id="WNYA01000002">
    <property type="protein sequence ID" value="KAG8590848.1"/>
    <property type="molecule type" value="Genomic_DNA"/>
</dbReference>
<dbReference type="InterPro" id="IPR037883">
    <property type="entry name" value="Knr4/Smi1-like_sf"/>
</dbReference>
<evidence type="ECO:0000313" key="2">
    <source>
        <dbReference type="EMBL" id="KAG8590848.1"/>
    </source>
</evidence>
<proteinExistence type="predicted"/>
<reference evidence="2" key="1">
    <citation type="thesis" date="2020" institute="ProQuest LLC" country="789 East Eisenhower Parkway, Ann Arbor, MI, USA">
        <title>Comparative Genomics and Chromosome Evolution.</title>
        <authorList>
            <person name="Mudd A.B."/>
        </authorList>
    </citation>
    <scope>NUCLEOTIDE SEQUENCE</scope>
    <source>
        <strain evidence="2">237g6f4</strain>
        <tissue evidence="2">Blood</tissue>
    </source>
</reference>
<name>A0AAV7D0C0_ENGPU</name>
<gene>
    <name evidence="2" type="ORF">GDO81_006939</name>
</gene>
<organism evidence="2 3">
    <name type="scientific">Engystomops pustulosus</name>
    <name type="common">Tungara frog</name>
    <name type="synonym">Physalaemus pustulosus</name>
    <dbReference type="NCBI Taxonomy" id="76066"/>
    <lineage>
        <taxon>Eukaryota</taxon>
        <taxon>Metazoa</taxon>
        <taxon>Chordata</taxon>
        <taxon>Craniata</taxon>
        <taxon>Vertebrata</taxon>
        <taxon>Euteleostomi</taxon>
        <taxon>Amphibia</taxon>
        <taxon>Batrachia</taxon>
        <taxon>Anura</taxon>
        <taxon>Neobatrachia</taxon>
        <taxon>Hyloidea</taxon>
        <taxon>Leptodactylidae</taxon>
        <taxon>Leiuperinae</taxon>
        <taxon>Engystomops</taxon>
    </lineage>
</organism>
<feature type="compositionally biased region" description="Low complexity" evidence="1">
    <location>
        <begin position="79"/>
        <end position="90"/>
    </location>
</feature>
<dbReference type="Gene3D" id="3.40.1580.10">
    <property type="entry name" value="SMI1/KNR4-like"/>
    <property type="match status" value="1"/>
</dbReference>
<comment type="caution">
    <text evidence="2">The sequence shown here is derived from an EMBL/GenBank/DDBJ whole genome shotgun (WGS) entry which is preliminary data.</text>
</comment>
<feature type="region of interest" description="Disordered" evidence="1">
    <location>
        <begin position="79"/>
        <end position="99"/>
    </location>
</feature>
<keyword evidence="3" id="KW-1185">Reference proteome</keyword>
<dbReference type="PANTHER" id="PTHR31854:SF2">
    <property type="entry name" value="TUBULIN POLYGLUTAMYLASE COMPLEX SUBUNIT 2"/>
    <property type="match status" value="1"/>
</dbReference>
<evidence type="ECO:0000256" key="1">
    <source>
        <dbReference type="SAM" id="MobiDB-lite"/>
    </source>
</evidence>
<evidence type="ECO:0008006" key="4">
    <source>
        <dbReference type="Google" id="ProtNLM"/>
    </source>
</evidence>
<dbReference type="Proteomes" id="UP000824782">
    <property type="component" value="Unassembled WGS sequence"/>
</dbReference>
<feature type="non-terminal residue" evidence="2">
    <location>
        <position position="99"/>
    </location>
</feature>